<name>A0A8H3BP32_9AGAM</name>
<feature type="repeat" description="WD" evidence="3">
    <location>
        <begin position="291"/>
        <end position="331"/>
    </location>
</feature>
<dbReference type="CDD" id="cd00200">
    <property type="entry name" value="WD40"/>
    <property type="match status" value="1"/>
</dbReference>
<dbReference type="PROSITE" id="PS50294">
    <property type="entry name" value="WD_REPEATS_REGION"/>
    <property type="match status" value="3"/>
</dbReference>
<evidence type="ECO:0000313" key="4">
    <source>
        <dbReference type="EMBL" id="CAE6460305.1"/>
    </source>
</evidence>
<protein>
    <submittedName>
        <fullName evidence="4">Uncharacterized protein</fullName>
    </submittedName>
</protein>
<gene>
    <name evidence="4" type="ORF">RDB_LOCUS95684</name>
</gene>
<dbReference type="SMART" id="SM00320">
    <property type="entry name" value="WD40"/>
    <property type="match status" value="7"/>
</dbReference>
<dbReference type="InterPro" id="IPR015943">
    <property type="entry name" value="WD40/YVTN_repeat-like_dom_sf"/>
</dbReference>
<dbReference type="PANTHER" id="PTHR19879:SF9">
    <property type="entry name" value="TRANSCRIPTION INITIATION FACTOR TFIID SUBUNIT 5"/>
    <property type="match status" value="1"/>
</dbReference>
<proteinExistence type="predicted"/>
<dbReference type="Proteomes" id="UP000663843">
    <property type="component" value="Unassembled WGS sequence"/>
</dbReference>
<dbReference type="PROSITE" id="PS50082">
    <property type="entry name" value="WD_REPEATS_2"/>
    <property type="match status" value="4"/>
</dbReference>
<feature type="repeat" description="WD" evidence="3">
    <location>
        <begin position="119"/>
        <end position="160"/>
    </location>
</feature>
<reference evidence="4" key="1">
    <citation type="submission" date="2021-01" db="EMBL/GenBank/DDBJ databases">
        <authorList>
            <person name="Kaushik A."/>
        </authorList>
    </citation>
    <scope>NUCLEOTIDE SEQUENCE</scope>
    <source>
        <strain evidence="4">AG2-2IIIB</strain>
    </source>
</reference>
<dbReference type="InterPro" id="IPR019775">
    <property type="entry name" value="WD40_repeat_CS"/>
</dbReference>
<feature type="repeat" description="WD" evidence="3">
    <location>
        <begin position="333"/>
        <end position="374"/>
    </location>
</feature>
<dbReference type="InterPro" id="IPR011047">
    <property type="entry name" value="Quinoprotein_ADH-like_sf"/>
</dbReference>
<dbReference type="AlphaFoldDB" id="A0A8H3BP32"/>
<evidence type="ECO:0000313" key="5">
    <source>
        <dbReference type="Proteomes" id="UP000663843"/>
    </source>
</evidence>
<feature type="repeat" description="WD" evidence="3">
    <location>
        <begin position="376"/>
        <end position="409"/>
    </location>
</feature>
<evidence type="ECO:0000256" key="1">
    <source>
        <dbReference type="ARBA" id="ARBA00022574"/>
    </source>
</evidence>
<sequence>MLPFWPETNPIAQCYARRMQKTIKLEGTALGQREQALVATWAFDSSISSSTFSPDGTIIALAVGKSGVLLDSVTGKQVFALADEDNYSTTSIQFSHDGNYIVSASASGKFDGNSVISIWNTQNGELVLVGYLPDGTRIISTSYDHTTYMWDIETGEMIFGLIGFIYDSTPSPDSAYIACATLGGLVLLDAWTKEVVLGPLQTCPSIRTTLFSSDGTHIITASDSGVMRILAVNTGQTVMIIRPQQIQDYPDLMGVFIKLSPSSSHLVVGSAPYFIFSLYDTSTGRLLYDLSDGHESRAHSVAFSPDGTRVAAGLDQTIVVWDVESGKRVLGPLEGHIHIVKSLEYSPDGTCIVSGGCDNAVCIWNAQTGEKLMGPIKWHTNSVESISFSPDGTRITTGSADLTIRVTNIGQDCQYLSDSSTPTGNNWELKSDGWVVDDQGRLLVWVPSELHASLMWPQTKLLMSRKGWLRLNFSDAALGDSWAECYKSVLG</sequence>
<dbReference type="Gene3D" id="2.130.10.10">
    <property type="entry name" value="YVTN repeat-like/Quinoprotein amine dehydrogenase"/>
    <property type="match status" value="2"/>
</dbReference>
<accession>A0A8H3BP32</accession>
<evidence type="ECO:0000256" key="3">
    <source>
        <dbReference type="PROSITE-ProRule" id="PRU00221"/>
    </source>
</evidence>
<keyword evidence="2" id="KW-0677">Repeat</keyword>
<organism evidence="4 5">
    <name type="scientific">Rhizoctonia solani</name>
    <dbReference type="NCBI Taxonomy" id="456999"/>
    <lineage>
        <taxon>Eukaryota</taxon>
        <taxon>Fungi</taxon>
        <taxon>Dikarya</taxon>
        <taxon>Basidiomycota</taxon>
        <taxon>Agaricomycotina</taxon>
        <taxon>Agaricomycetes</taxon>
        <taxon>Cantharellales</taxon>
        <taxon>Ceratobasidiaceae</taxon>
        <taxon>Rhizoctonia</taxon>
    </lineage>
</organism>
<dbReference type="EMBL" id="CAJMWT010002994">
    <property type="protein sequence ID" value="CAE6460305.1"/>
    <property type="molecule type" value="Genomic_DNA"/>
</dbReference>
<keyword evidence="1 3" id="KW-0853">WD repeat</keyword>
<dbReference type="SUPFAM" id="SSF50998">
    <property type="entry name" value="Quinoprotein alcohol dehydrogenase-like"/>
    <property type="match status" value="1"/>
</dbReference>
<comment type="caution">
    <text evidence="4">The sequence shown here is derived from an EMBL/GenBank/DDBJ whole genome shotgun (WGS) entry which is preliminary data.</text>
</comment>
<evidence type="ECO:0000256" key="2">
    <source>
        <dbReference type="ARBA" id="ARBA00022737"/>
    </source>
</evidence>
<dbReference type="InterPro" id="IPR001680">
    <property type="entry name" value="WD40_rpt"/>
</dbReference>
<dbReference type="Pfam" id="PF00400">
    <property type="entry name" value="WD40"/>
    <property type="match status" value="5"/>
</dbReference>
<dbReference type="PROSITE" id="PS00678">
    <property type="entry name" value="WD_REPEATS_1"/>
    <property type="match status" value="2"/>
</dbReference>
<dbReference type="PANTHER" id="PTHR19879">
    <property type="entry name" value="TRANSCRIPTION INITIATION FACTOR TFIID"/>
    <property type="match status" value="1"/>
</dbReference>